<evidence type="ECO:0000313" key="3">
    <source>
        <dbReference type="Proteomes" id="UP000587002"/>
    </source>
</evidence>
<sequence length="178" mass="18588">MSGHVLRGLLAGAAGTTALNATTYLDMAVRGRPASQTPEQTVQEFEKRLGTTVSSDEAIAANRRSGIGALLGIAAGLGSGVLYGLVRARWDDAPVTALAIGAGVAANLIGTVPMVALGVTDPREWPASSWLMDVVPHLAFGVATAVTYEQMGRRTTGLAAALDRALRHARAQRCCHRW</sequence>
<keyword evidence="3" id="KW-1185">Reference proteome</keyword>
<gene>
    <name evidence="2" type="ORF">HNR68_002911</name>
</gene>
<feature type="transmembrane region" description="Helical" evidence="1">
    <location>
        <begin position="98"/>
        <end position="118"/>
    </location>
</feature>
<name>A0A853ART3_9PSEU</name>
<keyword evidence="2" id="KW-0449">Lipoprotein</keyword>
<dbReference type="RefSeq" id="WP_218888307.1">
    <property type="nucleotide sequence ID" value="NZ_BAABFH010000001.1"/>
</dbReference>
<keyword evidence="1" id="KW-0812">Transmembrane</keyword>
<dbReference type="AlphaFoldDB" id="A0A853ART3"/>
<keyword evidence="1" id="KW-0472">Membrane</keyword>
<dbReference type="Proteomes" id="UP000587002">
    <property type="component" value="Unassembled WGS sequence"/>
</dbReference>
<organism evidence="2 3">
    <name type="scientific">Saccharopolyspora hordei</name>
    <dbReference type="NCBI Taxonomy" id="1838"/>
    <lineage>
        <taxon>Bacteria</taxon>
        <taxon>Bacillati</taxon>
        <taxon>Actinomycetota</taxon>
        <taxon>Actinomycetes</taxon>
        <taxon>Pseudonocardiales</taxon>
        <taxon>Pseudonocardiaceae</taxon>
        <taxon>Saccharopolyspora</taxon>
    </lineage>
</organism>
<accession>A0A853ART3</accession>
<feature type="transmembrane region" description="Helical" evidence="1">
    <location>
        <begin position="67"/>
        <end position="86"/>
    </location>
</feature>
<evidence type="ECO:0000256" key="1">
    <source>
        <dbReference type="SAM" id="Phobius"/>
    </source>
</evidence>
<protein>
    <submittedName>
        <fullName evidence="2">Putative outer membrane lipoprotein</fullName>
    </submittedName>
</protein>
<comment type="caution">
    <text evidence="2">The sequence shown here is derived from an EMBL/GenBank/DDBJ whole genome shotgun (WGS) entry which is preliminary data.</text>
</comment>
<reference evidence="2 3" key="1">
    <citation type="submission" date="2020-07" db="EMBL/GenBank/DDBJ databases">
        <title>Sequencing the genomes of 1000 actinobacteria strains.</title>
        <authorList>
            <person name="Klenk H.-P."/>
        </authorList>
    </citation>
    <scope>NUCLEOTIDE SEQUENCE [LARGE SCALE GENOMIC DNA]</scope>
    <source>
        <strain evidence="2 3">DSM 44065</strain>
    </source>
</reference>
<dbReference type="EMBL" id="JACCFJ010000001">
    <property type="protein sequence ID" value="NYI84281.1"/>
    <property type="molecule type" value="Genomic_DNA"/>
</dbReference>
<proteinExistence type="predicted"/>
<keyword evidence="1" id="KW-1133">Transmembrane helix</keyword>
<evidence type="ECO:0000313" key="2">
    <source>
        <dbReference type="EMBL" id="NYI84281.1"/>
    </source>
</evidence>